<keyword evidence="3" id="KW-1185">Reference proteome</keyword>
<feature type="transmembrane region" description="Helical" evidence="1">
    <location>
        <begin position="74"/>
        <end position="93"/>
    </location>
</feature>
<feature type="transmembrane region" description="Helical" evidence="1">
    <location>
        <begin position="47"/>
        <end position="68"/>
    </location>
</feature>
<proteinExistence type="predicted"/>
<feature type="transmembrane region" description="Helical" evidence="1">
    <location>
        <begin position="129"/>
        <end position="150"/>
    </location>
</feature>
<protein>
    <recommendedName>
        <fullName evidence="4">DUF1453 domain-containing protein</fullName>
    </recommendedName>
</protein>
<feature type="transmembrane region" description="Helical" evidence="1">
    <location>
        <begin position="6"/>
        <end position="26"/>
    </location>
</feature>
<accession>A0ABM8UCP1</accession>
<evidence type="ECO:0000313" key="3">
    <source>
        <dbReference type="Proteomes" id="UP000680116"/>
    </source>
</evidence>
<gene>
    <name evidence="2" type="ORF">LYB30171_00419</name>
</gene>
<evidence type="ECO:0000313" key="2">
    <source>
        <dbReference type="EMBL" id="CAG4969118.1"/>
    </source>
</evidence>
<sequence length="193" mass="21327">MPVLLLPALLLVMVLVWALLLPVALWQRYRRGRARRRATPWLVRANAWALLVSTVVFVAGAWVAGFWVEGALSHAAVGLAAGVALGIVGLWLTRFDREASDRFVRTGWALPRGVAVPAGLRLYYTANRWLVLGLTLLVAGRVALGLWQLGRLWRVDGSEHAWLAQQGGLLAVAGVLLGHYLAYTWGLRRRLPR</sequence>
<name>A0ABM8UCP1_9GAMM</name>
<reference evidence="2 3" key="1">
    <citation type="submission" date="2021-04" db="EMBL/GenBank/DDBJ databases">
        <authorList>
            <person name="Rodrigo-Torres L."/>
            <person name="Arahal R. D."/>
            <person name="Lucena T."/>
        </authorList>
    </citation>
    <scope>NUCLEOTIDE SEQUENCE [LARGE SCALE GENOMIC DNA]</scope>
    <source>
        <strain evidence="2 3">CECT 30171</strain>
    </source>
</reference>
<keyword evidence="1" id="KW-0472">Membrane</keyword>
<keyword evidence="1" id="KW-0812">Transmembrane</keyword>
<dbReference type="EMBL" id="OU015430">
    <property type="protein sequence ID" value="CAG4969118.1"/>
    <property type="molecule type" value="Genomic_DNA"/>
</dbReference>
<feature type="transmembrane region" description="Helical" evidence="1">
    <location>
        <begin position="162"/>
        <end position="183"/>
    </location>
</feature>
<evidence type="ECO:0008006" key="4">
    <source>
        <dbReference type="Google" id="ProtNLM"/>
    </source>
</evidence>
<organism evidence="2 3">
    <name type="scientific">Novilysobacter luteus</name>
    <dbReference type="NCBI Taxonomy" id="2822368"/>
    <lineage>
        <taxon>Bacteria</taxon>
        <taxon>Pseudomonadati</taxon>
        <taxon>Pseudomonadota</taxon>
        <taxon>Gammaproteobacteria</taxon>
        <taxon>Lysobacterales</taxon>
        <taxon>Lysobacteraceae</taxon>
        <taxon>Novilysobacter</taxon>
    </lineage>
</organism>
<keyword evidence="1" id="KW-1133">Transmembrane helix</keyword>
<dbReference type="Proteomes" id="UP000680116">
    <property type="component" value="Chromosome"/>
</dbReference>
<dbReference type="RefSeq" id="WP_215219427.1">
    <property type="nucleotide sequence ID" value="NZ_OU015430.1"/>
</dbReference>
<evidence type="ECO:0000256" key="1">
    <source>
        <dbReference type="SAM" id="Phobius"/>
    </source>
</evidence>